<proteinExistence type="predicted"/>
<dbReference type="EMBL" id="CP023777">
    <property type="protein sequence ID" value="ATL46396.1"/>
    <property type="molecule type" value="Genomic_DNA"/>
</dbReference>
<feature type="transmembrane region" description="Helical" evidence="10">
    <location>
        <begin position="189"/>
        <end position="208"/>
    </location>
</feature>
<evidence type="ECO:0000313" key="11">
    <source>
        <dbReference type="EMBL" id="ATL46396.1"/>
    </source>
</evidence>
<evidence type="ECO:0000256" key="10">
    <source>
        <dbReference type="SAM" id="Phobius"/>
    </source>
</evidence>
<evidence type="ECO:0000256" key="5">
    <source>
        <dbReference type="ARBA" id="ARBA00022692"/>
    </source>
</evidence>
<feature type="transmembrane region" description="Helical" evidence="10">
    <location>
        <begin position="36"/>
        <end position="61"/>
    </location>
</feature>
<dbReference type="PIRSF" id="PIRSF006603">
    <property type="entry name" value="DinF"/>
    <property type="match status" value="1"/>
</dbReference>
<keyword evidence="5 10" id="KW-0812">Transmembrane</keyword>
<dbReference type="InterPro" id="IPR048279">
    <property type="entry name" value="MdtK-like"/>
</dbReference>
<dbReference type="KEGG" id="cbae:COR50_03965"/>
<feature type="transmembrane region" description="Helical" evidence="10">
    <location>
        <begin position="118"/>
        <end position="136"/>
    </location>
</feature>
<name>A0A291QR37_9BACT</name>
<feature type="transmembrane region" description="Helical" evidence="10">
    <location>
        <begin position="377"/>
        <end position="400"/>
    </location>
</feature>
<keyword evidence="3" id="KW-0050">Antiport</keyword>
<keyword evidence="12" id="KW-1185">Reference proteome</keyword>
<dbReference type="OrthoDB" id="9776324at2"/>
<evidence type="ECO:0000256" key="8">
    <source>
        <dbReference type="ARBA" id="ARBA00023136"/>
    </source>
</evidence>
<dbReference type="InterPro" id="IPR050222">
    <property type="entry name" value="MATE_MdtK"/>
</dbReference>
<dbReference type="GO" id="GO:0042910">
    <property type="term" value="F:xenobiotic transmembrane transporter activity"/>
    <property type="evidence" value="ECO:0007669"/>
    <property type="project" value="InterPro"/>
</dbReference>
<dbReference type="Pfam" id="PF01554">
    <property type="entry name" value="MatE"/>
    <property type="match status" value="2"/>
</dbReference>
<protein>
    <recommendedName>
        <fullName evidence="9">Multidrug-efflux transporter</fullName>
    </recommendedName>
</protein>
<evidence type="ECO:0000256" key="4">
    <source>
        <dbReference type="ARBA" id="ARBA00022475"/>
    </source>
</evidence>
<dbReference type="Proteomes" id="UP000220133">
    <property type="component" value="Chromosome"/>
</dbReference>
<keyword evidence="2" id="KW-0813">Transport</keyword>
<dbReference type="GO" id="GO:0005886">
    <property type="term" value="C:plasma membrane"/>
    <property type="evidence" value="ECO:0007669"/>
    <property type="project" value="UniProtKB-SubCell"/>
</dbReference>
<dbReference type="GO" id="GO:0015297">
    <property type="term" value="F:antiporter activity"/>
    <property type="evidence" value="ECO:0007669"/>
    <property type="project" value="UniProtKB-KW"/>
</dbReference>
<evidence type="ECO:0000313" key="12">
    <source>
        <dbReference type="Proteomes" id="UP000220133"/>
    </source>
</evidence>
<dbReference type="PANTHER" id="PTHR43298:SF2">
    <property type="entry name" value="FMN_FAD EXPORTER YEEO-RELATED"/>
    <property type="match status" value="1"/>
</dbReference>
<accession>A0A291QR37</accession>
<keyword evidence="7" id="KW-0406">Ion transport</keyword>
<dbReference type="GO" id="GO:0006811">
    <property type="term" value="P:monoatomic ion transport"/>
    <property type="evidence" value="ECO:0007669"/>
    <property type="project" value="UniProtKB-KW"/>
</dbReference>
<evidence type="ECO:0000256" key="2">
    <source>
        <dbReference type="ARBA" id="ARBA00022448"/>
    </source>
</evidence>
<sequence length="470" mass="50715">MRLSQRVSRVQRIFGLIGNAITGKEYNYTSGSIKQAIVLLAIPMILEMVMESLFAVVDIYFVSELGKNSIATVGLTESMLMIIYSLAMGIGMAATALVARRTGEKDKDGASRAAAQTLLVGIIVSLLISIPGAFFAPQLLKLMGAGNEVLQVGTSYTRIMLGSNIVITLLFLVNGIFRGAGNAVMAMQSLWLANIINIICCPIFIFGWGPIPAFGLKGAAIATVVGRSTGVIFQLWFLFRGNKNINFNFALFKPNMALMKQVVKIASSAAGQFLINSASWIVLIRIISSFGEAAIAGYTIGIRVVIFSLLPAWGLANAAATLVGQNLGAQQPDRAEQSVYRAAFYNMAVLGTISVFFIVFTKGIIGMFTHEPEVIRYGVDCLRIVSIGFLVYAFGMVIIQSINGAGDTRTPLLINIVGFWLIQIPLAYILAIIFRFGPPGVFIAICIAETVVAAIGFAIFRRGKWKLVHI</sequence>
<keyword evidence="4" id="KW-1003">Cell membrane</keyword>
<keyword evidence="6 10" id="KW-1133">Transmembrane helix</keyword>
<evidence type="ECO:0000256" key="6">
    <source>
        <dbReference type="ARBA" id="ARBA00022989"/>
    </source>
</evidence>
<organism evidence="11 12">
    <name type="scientific">Chitinophaga caeni</name>
    <dbReference type="NCBI Taxonomy" id="2029983"/>
    <lineage>
        <taxon>Bacteria</taxon>
        <taxon>Pseudomonadati</taxon>
        <taxon>Bacteroidota</taxon>
        <taxon>Chitinophagia</taxon>
        <taxon>Chitinophagales</taxon>
        <taxon>Chitinophagaceae</taxon>
        <taxon>Chitinophaga</taxon>
    </lineage>
</organism>
<dbReference type="CDD" id="cd13139">
    <property type="entry name" value="MATE_like_14"/>
    <property type="match status" value="1"/>
</dbReference>
<feature type="transmembrane region" description="Helical" evidence="10">
    <location>
        <begin position="262"/>
        <end position="288"/>
    </location>
</feature>
<feature type="transmembrane region" description="Helical" evidence="10">
    <location>
        <begin position="220"/>
        <end position="241"/>
    </location>
</feature>
<gene>
    <name evidence="11" type="ORF">COR50_03965</name>
</gene>
<dbReference type="PANTHER" id="PTHR43298">
    <property type="entry name" value="MULTIDRUG RESISTANCE PROTEIN NORM-RELATED"/>
    <property type="match status" value="1"/>
</dbReference>
<reference evidence="11 12" key="1">
    <citation type="submission" date="2017-10" db="EMBL/GenBank/DDBJ databases">
        <title>Paenichitinophaga pekingensis gen. nov., sp. nov., isolated from activated sludge.</title>
        <authorList>
            <person name="Jin D."/>
            <person name="Kong X."/>
            <person name="Deng Y."/>
            <person name="Bai Z."/>
        </authorList>
    </citation>
    <scope>NUCLEOTIDE SEQUENCE [LARGE SCALE GENOMIC DNA]</scope>
    <source>
        <strain evidence="11 12">13</strain>
    </source>
</reference>
<feature type="transmembrane region" description="Helical" evidence="10">
    <location>
        <begin position="156"/>
        <end position="177"/>
    </location>
</feature>
<evidence type="ECO:0000256" key="7">
    <source>
        <dbReference type="ARBA" id="ARBA00023065"/>
    </source>
</evidence>
<feature type="transmembrane region" description="Helical" evidence="10">
    <location>
        <begin position="440"/>
        <end position="460"/>
    </location>
</feature>
<dbReference type="NCBIfam" id="TIGR00797">
    <property type="entry name" value="matE"/>
    <property type="match status" value="1"/>
</dbReference>
<feature type="transmembrane region" description="Helical" evidence="10">
    <location>
        <begin position="81"/>
        <end position="98"/>
    </location>
</feature>
<feature type="transmembrane region" description="Helical" evidence="10">
    <location>
        <begin position="344"/>
        <end position="365"/>
    </location>
</feature>
<dbReference type="InterPro" id="IPR002528">
    <property type="entry name" value="MATE_fam"/>
</dbReference>
<feature type="transmembrane region" description="Helical" evidence="10">
    <location>
        <begin position="412"/>
        <end position="434"/>
    </location>
</feature>
<evidence type="ECO:0000256" key="3">
    <source>
        <dbReference type="ARBA" id="ARBA00022449"/>
    </source>
</evidence>
<dbReference type="AlphaFoldDB" id="A0A291QR37"/>
<keyword evidence="8 10" id="KW-0472">Membrane</keyword>
<evidence type="ECO:0000256" key="9">
    <source>
        <dbReference type="ARBA" id="ARBA00031636"/>
    </source>
</evidence>
<dbReference type="RefSeq" id="WP_098192784.1">
    <property type="nucleotide sequence ID" value="NZ_CP023777.1"/>
</dbReference>
<feature type="transmembrane region" description="Helical" evidence="10">
    <location>
        <begin position="300"/>
        <end position="323"/>
    </location>
</feature>
<evidence type="ECO:0000256" key="1">
    <source>
        <dbReference type="ARBA" id="ARBA00004651"/>
    </source>
</evidence>
<comment type="subcellular location">
    <subcellularLocation>
        <location evidence="1">Cell membrane</location>
        <topology evidence="1">Multi-pass membrane protein</topology>
    </subcellularLocation>
</comment>